<dbReference type="HOGENOM" id="CLU_1885715_0_0_1"/>
<keyword evidence="3" id="KW-1185">Reference proteome</keyword>
<dbReference type="Proteomes" id="UP000016933">
    <property type="component" value="Unassembled WGS sequence"/>
</dbReference>
<sequence>MHLHHRHSDYTPMPSVTHTSSCNLSCASRGENAKYDIYPKQTLTAEQRIAVQQALREQAQEFEEKQHPVTGTVCWSTRLATEHATLLKQNPEFNSHVRSYNVACDCHKPQMRRSGSSRSSVNNMLELSLRPSAES</sequence>
<reference evidence="2 3" key="2">
    <citation type="journal article" date="2012" name="PLoS Pathog.">
        <title>Diverse lifestyles and strategies of plant pathogenesis encoded in the genomes of eighteen Dothideomycetes fungi.</title>
        <authorList>
            <person name="Ohm R.A."/>
            <person name="Feau N."/>
            <person name="Henrissat B."/>
            <person name="Schoch C.L."/>
            <person name="Horwitz B.A."/>
            <person name="Barry K.W."/>
            <person name="Condon B.J."/>
            <person name="Copeland A.C."/>
            <person name="Dhillon B."/>
            <person name="Glaser F."/>
            <person name="Hesse C.N."/>
            <person name="Kosti I."/>
            <person name="LaButti K."/>
            <person name="Lindquist E.A."/>
            <person name="Lucas S."/>
            <person name="Salamov A.A."/>
            <person name="Bradshaw R.E."/>
            <person name="Ciuffetti L."/>
            <person name="Hamelin R.C."/>
            <person name="Kema G.H.J."/>
            <person name="Lawrence C."/>
            <person name="Scott J.A."/>
            <person name="Spatafora J.W."/>
            <person name="Turgeon B.G."/>
            <person name="de Wit P.J.G.M."/>
            <person name="Zhong S."/>
            <person name="Goodwin S.B."/>
            <person name="Grigoriev I.V."/>
        </authorList>
    </citation>
    <scope>NUCLEOTIDE SEQUENCE [LARGE SCALE GENOMIC DNA]</scope>
    <source>
        <strain evidence="3">NZE10 / CBS 128990</strain>
    </source>
</reference>
<evidence type="ECO:0000313" key="2">
    <source>
        <dbReference type="EMBL" id="EME44557.1"/>
    </source>
</evidence>
<name>N1PM39_DOTSN</name>
<protein>
    <submittedName>
        <fullName evidence="2">Uncharacterized protein</fullName>
    </submittedName>
</protein>
<dbReference type="OrthoDB" id="3644910at2759"/>
<dbReference type="AlphaFoldDB" id="N1PM39"/>
<accession>N1PM39</accession>
<gene>
    <name evidence="2" type="ORF">DOTSEDRAFT_72122</name>
</gene>
<dbReference type="EMBL" id="KB446539">
    <property type="protein sequence ID" value="EME44557.1"/>
    <property type="molecule type" value="Genomic_DNA"/>
</dbReference>
<feature type="region of interest" description="Disordered" evidence="1">
    <location>
        <begin position="111"/>
        <end position="135"/>
    </location>
</feature>
<evidence type="ECO:0000256" key="1">
    <source>
        <dbReference type="SAM" id="MobiDB-lite"/>
    </source>
</evidence>
<reference evidence="3" key="1">
    <citation type="journal article" date="2012" name="PLoS Genet.">
        <title>The genomes of the fungal plant pathogens Cladosporium fulvum and Dothistroma septosporum reveal adaptation to different hosts and lifestyles but also signatures of common ancestry.</title>
        <authorList>
            <person name="de Wit P.J.G.M."/>
            <person name="van der Burgt A."/>
            <person name="Oekmen B."/>
            <person name="Stergiopoulos I."/>
            <person name="Abd-Elsalam K.A."/>
            <person name="Aerts A.L."/>
            <person name="Bahkali A.H."/>
            <person name="Beenen H.G."/>
            <person name="Chettri P."/>
            <person name="Cox M.P."/>
            <person name="Datema E."/>
            <person name="de Vries R.P."/>
            <person name="Dhillon B."/>
            <person name="Ganley A.R."/>
            <person name="Griffiths S.A."/>
            <person name="Guo Y."/>
            <person name="Hamelin R.C."/>
            <person name="Henrissat B."/>
            <person name="Kabir M.S."/>
            <person name="Jashni M.K."/>
            <person name="Kema G."/>
            <person name="Klaubauf S."/>
            <person name="Lapidus A."/>
            <person name="Levasseur A."/>
            <person name="Lindquist E."/>
            <person name="Mehrabi R."/>
            <person name="Ohm R.A."/>
            <person name="Owen T.J."/>
            <person name="Salamov A."/>
            <person name="Schwelm A."/>
            <person name="Schijlen E."/>
            <person name="Sun H."/>
            <person name="van den Burg H.A."/>
            <person name="van Ham R.C.H.J."/>
            <person name="Zhang S."/>
            <person name="Goodwin S.B."/>
            <person name="Grigoriev I.V."/>
            <person name="Collemare J."/>
            <person name="Bradshaw R.E."/>
        </authorList>
    </citation>
    <scope>NUCLEOTIDE SEQUENCE [LARGE SCALE GENOMIC DNA]</scope>
    <source>
        <strain evidence="3">NZE10 / CBS 128990</strain>
    </source>
</reference>
<evidence type="ECO:0000313" key="3">
    <source>
        <dbReference type="Proteomes" id="UP000016933"/>
    </source>
</evidence>
<proteinExistence type="predicted"/>
<organism evidence="2 3">
    <name type="scientific">Dothistroma septosporum (strain NZE10 / CBS 128990)</name>
    <name type="common">Red band needle blight fungus</name>
    <name type="synonym">Mycosphaerella pini</name>
    <dbReference type="NCBI Taxonomy" id="675120"/>
    <lineage>
        <taxon>Eukaryota</taxon>
        <taxon>Fungi</taxon>
        <taxon>Dikarya</taxon>
        <taxon>Ascomycota</taxon>
        <taxon>Pezizomycotina</taxon>
        <taxon>Dothideomycetes</taxon>
        <taxon>Dothideomycetidae</taxon>
        <taxon>Mycosphaerellales</taxon>
        <taxon>Mycosphaerellaceae</taxon>
        <taxon>Dothistroma</taxon>
    </lineage>
</organism>